<feature type="repeat" description="WD" evidence="4">
    <location>
        <begin position="94"/>
        <end position="127"/>
    </location>
</feature>
<dbReference type="EMBL" id="JANBUY010000449">
    <property type="protein sequence ID" value="KAJ2858957.1"/>
    <property type="molecule type" value="Genomic_DNA"/>
</dbReference>
<dbReference type="PRINTS" id="PR00320">
    <property type="entry name" value="GPROTEINBRPT"/>
</dbReference>
<feature type="repeat" description="WD" evidence="4">
    <location>
        <begin position="142"/>
        <end position="174"/>
    </location>
</feature>
<dbReference type="SUPFAM" id="SSF50978">
    <property type="entry name" value="WD40 repeat-like"/>
    <property type="match status" value="1"/>
</dbReference>
<dbReference type="GO" id="GO:0016226">
    <property type="term" value="P:iron-sulfur cluster assembly"/>
    <property type="evidence" value="ECO:0007669"/>
    <property type="project" value="UniProtKB-UniRule"/>
</dbReference>
<evidence type="ECO:0000256" key="3">
    <source>
        <dbReference type="HAMAP-Rule" id="MF_03037"/>
    </source>
</evidence>
<evidence type="ECO:0000313" key="6">
    <source>
        <dbReference type="Proteomes" id="UP001140074"/>
    </source>
</evidence>
<accession>A0A9W8IBR3</accession>
<keyword evidence="6" id="KW-1185">Reference proteome</keyword>
<dbReference type="GO" id="GO:0097361">
    <property type="term" value="C:cytosolic [4Fe-4S] assembly targeting complex"/>
    <property type="evidence" value="ECO:0007669"/>
    <property type="project" value="InterPro"/>
</dbReference>
<organism evidence="5 6">
    <name type="scientific">Coemansia aciculifera</name>
    <dbReference type="NCBI Taxonomy" id="417176"/>
    <lineage>
        <taxon>Eukaryota</taxon>
        <taxon>Fungi</taxon>
        <taxon>Fungi incertae sedis</taxon>
        <taxon>Zoopagomycota</taxon>
        <taxon>Kickxellomycotina</taxon>
        <taxon>Kickxellomycetes</taxon>
        <taxon>Kickxellales</taxon>
        <taxon>Kickxellaceae</taxon>
        <taxon>Coemansia</taxon>
    </lineage>
</organism>
<dbReference type="PANTHER" id="PTHR19920">
    <property type="entry name" value="WD40 PROTEIN CIAO1"/>
    <property type="match status" value="1"/>
</dbReference>
<feature type="repeat" description="WD" evidence="4">
    <location>
        <begin position="362"/>
        <end position="391"/>
    </location>
</feature>
<feature type="repeat" description="WD" evidence="4">
    <location>
        <begin position="187"/>
        <end position="219"/>
    </location>
</feature>
<name>A0A9W8IBR3_9FUNG</name>
<dbReference type="PROSITE" id="PS50082">
    <property type="entry name" value="WD_REPEATS_2"/>
    <property type="match status" value="6"/>
</dbReference>
<feature type="repeat" description="WD" evidence="4">
    <location>
        <begin position="29"/>
        <end position="61"/>
    </location>
</feature>
<comment type="similarity">
    <text evidence="3">Belongs to the WD repeat CIA1 family.</text>
</comment>
<dbReference type="InterPro" id="IPR001680">
    <property type="entry name" value="WD40_rpt"/>
</dbReference>
<dbReference type="InterPro" id="IPR028608">
    <property type="entry name" value="CIAO1/Cia1"/>
</dbReference>
<dbReference type="AlphaFoldDB" id="A0A9W8IBR3"/>
<dbReference type="CDD" id="cd00200">
    <property type="entry name" value="WD40"/>
    <property type="match status" value="1"/>
</dbReference>
<dbReference type="InterPro" id="IPR015943">
    <property type="entry name" value="WD40/YVTN_repeat-like_dom_sf"/>
</dbReference>
<evidence type="ECO:0000313" key="5">
    <source>
        <dbReference type="EMBL" id="KAJ2858957.1"/>
    </source>
</evidence>
<sequence length="391" mass="42950">MPQLKLVAELKVPISSMLLITGSFRRVLYVGHDDRVWQVSWDPSGTRLASCSGDKSARVWSAISGANFFASTAMEVDGSRSNLASTWQCVDVIDNAHKRTVRSVAFEPTRGRAIATASFDGTTAIWEKTDESADSYECVATLEGHENEAKCVAWAPSGQLLATCGRDKSVWIWESTGEGDFDCISVLMEHTQDVKMVLWHPKQELLASFSYDDTIRIWKEDDDDWVSASTISGHTSTVWAGAFSPEGEYLASVSDDRTVRVWMQNAVQENGSEEGFYYRPDTSYKCVAVVPDSVHSRAIYSVSWCASVAGEQSANTDLGFLATGSGDNSVRILSVSRKEATTADLDVALVCTQENAHGLSDINCVQWNPKYPGWLATSGDDGVIRIWHLEL</sequence>
<dbReference type="HAMAP" id="MF_03037">
    <property type="entry name" value="ciao1"/>
    <property type="match status" value="1"/>
</dbReference>
<dbReference type="Pfam" id="PF00400">
    <property type="entry name" value="WD40"/>
    <property type="match status" value="6"/>
</dbReference>
<gene>
    <name evidence="3 5" type="primary">CIA1</name>
    <name evidence="5" type="ORF">GGH94_006358</name>
</gene>
<protein>
    <recommendedName>
        <fullName evidence="3">Probable cytosolic iron-sulfur protein assembly protein 1</fullName>
    </recommendedName>
</protein>
<dbReference type="Gene3D" id="2.130.10.10">
    <property type="entry name" value="YVTN repeat-like/Quinoprotein amine dehydrogenase"/>
    <property type="match status" value="2"/>
</dbReference>
<dbReference type="PANTHER" id="PTHR19920:SF0">
    <property type="entry name" value="CYTOSOLIC IRON-SULFUR PROTEIN ASSEMBLY PROTEIN CIAO1-RELATED"/>
    <property type="match status" value="1"/>
</dbReference>
<evidence type="ECO:0000256" key="1">
    <source>
        <dbReference type="ARBA" id="ARBA00022574"/>
    </source>
</evidence>
<keyword evidence="1 4" id="KW-0853">WD repeat</keyword>
<dbReference type="InterPro" id="IPR036322">
    <property type="entry name" value="WD40_repeat_dom_sf"/>
</dbReference>
<keyword evidence="2" id="KW-0677">Repeat</keyword>
<evidence type="ECO:0000256" key="4">
    <source>
        <dbReference type="PROSITE-ProRule" id="PRU00221"/>
    </source>
</evidence>
<reference evidence="5" key="1">
    <citation type="submission" date="2022-07" db="EMBL/GenBank/DDBJ databases">
        <title>Phylogenomic reconstructions and comparative analyses of Kickxellomycotina fungi.</title>
        <authorList>
            <person name="Reynolds N.K."/>
            <person name="Stajich J.E."/>
            <person name="Barry K."/>
            <person name="Grigoriev I.V."/>
            <person name="Crous P."/>
            <person name="Smith M.E."/>
        </authorList>
    </citation>
    <scope>NUCLEOTIDE SEQUENCE</scope>
    <source>
        <strain evidence="5">RSA 476</strain>
    </source>
</reference>
<evidence type="ECO:0000256" key="2">
    <source>
        <dbReference type="ARBA" id="ARBA00022737"/>
    </source>
</evidence>
<feature type="repeat" description="WD" evidence="4">
    <location>
        <begin position="231"/>
        <end position="262"/>
    </location>
</feature>
<comment type="caution">
    <text evidence="5">The sequence shown here is derived from an EMBL/GenBank/DDBJ whole genome shotgun (WGS) entry which is preliminary data.</text>
</comment>
<proteinExistence type="inferred from homology"/>
<dbReference type="SMART" id="SM00320">
    <property type="entry name" value="WD40"/>
    <property type="match status" value="7"/>
</dbReference>
<dbReference type="Proteomes" id="UP001140074">
    <property type="component" value="Unassembled WGS sequence"/>
</dbReference>
<dbReference type="InterPro" id="IPR020472">
    <property type="entry name" value="WD40_PAC1"/>
</dbReference>
<comment type="function">
    <text evidence="3">Essential component of the cytosolic iron-sulfur (Fe/S) protein assembly machinery. Required for the maturation of extramitochondrial Fe/S proteins.</text>
</comment>
<dbReference type="PROSITE" id="PS50294">
    <property type="entry name" value="WD_REPEATS_REGION"/>
    <property type="match status" value="6"/>
</dbReference>